<keyword evidence="12" id="KW-1185">Reference proteome</keyword>
<feature type="binding site" evidence="10">
    <location>
        <position position="179"/>
    </location>
    <ligand>
        <name>Mg(2+)</name>
        <dbReference type="ChEBI" id="CHEBI:18420"/>
    </ligand>
</feature>
<dbReference type="HAMAP" id="MF_00495">
    <property type="entry name" value="GPH_hydrolase_bact"/>
    <property type="match status" value="1"/>
</dbReference>
<dbReference type="Proteomes" id="UP000234881">
    <property type="component" value="Unassembled WGS sequence"/>
</dbReference>
<gene>
    <name evidence="11" type="primary">gph</name>
    <name evidence="11" type="ORF">C0081_11885</name>
</gene>
<evidence type="ECO:0000256" key="4">
    <source>
        <dbReference type="ARBA" id="ARBA00006171"/>
    </source>
</evidence>
<comment type="similarity">
    <text evidence="4 10">Belongs to the HAD-like hydrolase superfamily. CbbY/CbbZ/Gph/YieH family.</text>
</comment>
<evidence type="ECO:0000256" key="3">
    <source>
        <dbReference type="ARBA" id="ARBA00004818"/>
    </source>
</evidence>
<dbReference type="EMBL" id="PKUQ01000022">
    <property type="protein sequence ID" value="PLW76761.1"/>
    <property type="molecule type" value="Genomic_DNA"/>
</dbReference>
<dbReference type="EC" id="3.1.3.18" evidence="5 10"/>
<dbReference type="AlphaFoldDB" id="A0A2N5XQH3"/>
<dbReference type="UniPathway" id="UPA00865">
    <property type="reaction ID" value="UER00834"/>
</dbReference>
<evidence type="ECO:0000256" key="1">
    <source>
        <dbReference type="ARBA" id="ARBA00000830"/>
    </source>
</evidence>
<dbReference type="PANTHER" id="PTHR43434:SF1">
    <property type="entry name" value="PHOSPHOGLYCOLATE PHOSPHATASE"/>
    <property type="match status" value="1"/>
</dbReference>
<feature type="binding site" evidence="10">
    <location>
        <position position="19"/>
    </location>
    <ligand>
        <name>Mg(2+)</name>
        <dbReference type="ChEBI" id="CHEBI:18420"/>
    </ligand>
</feature>
<proteinExistence type="inferred from homology"/>
<keyword evidence="6 10" id="KW-0479">Metal-binding</keyword>
<evidence type="ECO:0000256" key="8">
    <source>
        <dbReference type="ARBA" id="ARBA00022842"/>
    </source>
</evidence>
<dbReference type="GO" id="GO:0006281">
    <property type="term" value="P:DNA repair"/>
    <property type="evidence" value="ECO:0007669"/>
    <property type="project" value="TreeGrafter"/>
</dbReference>
<keyword evidence="8 10" id="KW-0460">Magnesium</keyword>
<evidence type="ECO:0000313" key="12">
    <source>
        <dbReference type="Proteomes" id="UP000234881"/>
    </source>
</evidence>
<dbReference type="GO" id="GO:0046872">
    <property type="term" value="F:metal ion binding"/>
    <property type="evidence" value="ECO:0007669"/>
    <property type="project" value="UniProtKB-KW"/>
</dbReference>
<protein>
    <recommendedName>
        <fullName evidence="5 10">Phosphoglycolate phosphatase</fullName>
        <shortName evidence="10">PGP</shortName>
        <shortName evidence="10">PGPase</shortName>
        <ecNumber evidence="5 10">3.1.3.18</ecNumber>
    </recommendedName>
</protein>
<evidence type="ECO:0000256" key="5">
    <source>
        <dbReference type="ARBA" id="ARBA00013078"/>
    </source>
</evidence>
<comment type="function">
    <text evidence="10">Specifically catalyzes the dephosphorylation of 2-phosphoglycolate. Is involved in the dissimilation of the intracellular 2-phosphoglycolate formed during the DNA repair of 3'-phosphoglycolate ends, a major class of DNA lesions induced by oxidative stress.</text>
</comment>
<dbReference type="InterPro" id="IPR037512">
    <property type="entry name" value="PGPase_prok"/>
</dbReference>
<keyword evidence="7 10" id="KW-0378">Hydrolase</keyword>
<dbReference type="FunFam" id="3.40.50.1000:FF:000022">
    <property type="entry name" value="Phosphoglycolate phosphatase"/>
    <property type="match status" value="1"/>
</dbReference>
<feature type="binding site" evidence="10">
    <location>
        <position position="17"/>
    </location>
    <ligand>
        <name>Mg(2+)</name>
        <dbReference type="ChEBI" id="CHEBI:18420"/>
    </ligand>
</feature>
<dbReference type="NCBIfam" id="TIGR01549">
    <property type="entry name" value="HAD-SF-IA-v1"/>
    <property type="match status" value="1"/>
</dbReference>
<accession>A0A2N5XQH3</accession>
<sequence length="230" mass="24250">MGSCFMSTGPFSCILFDLDGTLVDTAPDLTGALNHVLALNKLAPVSVDHVRDIVGLGARVTIERGFFHYGRTLTDDALDEALEQFLAHYSANICDTSVLYSGVEESVKGFRDAGLKLGVCTNKTEHLSVSLLEQLGLAHCFDTICGSDTVPNRKPHPDHIHAALARAGGNAAASIMIGDSQADVDSAKAAGLPVIAMSYGYTAVPAHALGADVVLDAFSDIPNVLANWKR</sequence>
<dbReference type="GO" id="GO:0008967">
    <property type="term" value="F:phosphoglycolate phosphatase activity"/>
    <property type="evidence" value="ECO:0007669"/>
    <property type="project" value="UniProtKB-UniRule"/>
</dbReference>
<evidence type="ECO:0000256" key="6">
    <source>
        <dbReference type="ARBA" id="ARBA00022723"/>
    </source>
</evidence>
<evidence type="ECO:0000256" key="9">
    <source>
        <dbReference type="ARBA" id="ARBA00023277"/>
    </source>
</evidence>
<dbReference type="InterPro" id="IPR041492">
    <property type="entry name" value="HAD_2"/>
</dbReference>
<dbReference type="Pfam" id="PF13419">
    <property type="entry name" value="HAD_2"/>
    <property type="match status" value="1"/>
</dbReference>
<dbReference type="GO" id="GO:0005975">
    <property type="term" value="P:carbohydrate metabolic process"/>
    <property type="evidence" value="ECO:0007669"/>
    <property type="project" value="InterPro"/>
</dbReference>
<evidence type="ECO:0000256" key="2">
    <source>
        <dbReference type="ARBA" id="ARBA00001946"/>
    </source>
</evidence>
<feature type="active site" description="Nucleophile" evidence="10">
    <location>
        <position position="17"/>
    </location>
</feature>
<evidence type="ECO:0000256" key="7">
    <source>
        <dbReference type="ARBA" id="ARBA00022801"/>
    </source>
</evidence>
<comment type="catalytic activity">
    <reaction evidence="1 10">
        <text>2-phosphoglycolate + H2O = glycolate + phosphate</text>
        <dbReference type="Rhea" id="RHEA:14369"/>
        <dbReference type="ChEBI" id="CHEBI:15377"/>
        <dbReference type="ChEBI" id="CHEBI:29805"/>
        <dbReference type="ChEBI" id="CHEBI:43474"/>
        <dbReference type="ChEBI" id="CHEBI:58033"/>
        <dbReference type="EC" id="3.1.3.18"/>
    </reaction>
</comment>
<dbReference type="InterPro" id="IPR023198">
    <property type="entry name" value="PGP-like_dom2"/>
</dbReference>
<dbReference type="SFLD" id="SFLDS00003">
    <property type="entry name" value="Haloacid_Dehalogenase"/>
    <property type="match status" value="1"/>
</dbReference>
<dbReference type="OrthoDB" id="9793014at2"/>
<comment type="pathway">
    <text evidence="3 10">Organic acid metabolism; glycolate biosynthesis; glycolate from 2-phosphoglycolate: step 1/1.</text>
</comment>
<dbReference type="NCBIfam" id="TIGR01509">
    <property type="entry name" value="HAD-SF-IA-v3"/>
    <property type="match status" value="1"/>
</dbReference>
<reference evidence="11 12" key="1">
    <citation type="submission" date="2018-01" db="EMBL/GenBank/DDBJ databases">
        <title>The draft genome sequence of Cohaesibacter sp. H1304.</title>
        <authorList>
            <person name="Wang N.-N."/>
            <person name="Du Z.-J."/>
        </authorList>
    </citation>
    <scope>NUCLEOTIDE SEQUENCE [LARGE SCALE GENOMIC DNA]</scope>
    <source>
        <strain evidence="11 12">H1304</strain>
    </source>
</reference>
<dbReference type="InterPro" id="IPR036412">
    <property type="entry name" value="HAD-like_sf"/>
</dbReference>
<comment type="caution">
    <text evidence="11">The sequence shown here is derived from an EMBL/GenBank/DDBJ whole genome shotgun (WGS) entry which is preliminary data.</text>
</comment>
<dbReference type="NCBIfam" id="TIGR01449">
    <property type="entry name" value="PGP_bact"/>
    <property type="match status" value="1"/>
</dbReference>
<dbReference type="InterPro" id="IPR023214">
    <property type="entry name" value="HAD_sf"/>
</dbReference>
<dbReference type="GO" id="GO:0046295">
    <property type="term" value="P:glycolate biosynthetic process"/>
    <property type="evidence" value="ECO:0007669"/>
    <property type="project" value="UniProtKB-UniRule"/>
</dbReference>
<dbReference type="InterPro" id="IPR050155">
    <property type="entry name" value="HAD-like_hydrolase_sf"/>
</dbReference>
<evidence type="ECO:0000313" key="11">
    <source>
        <dbReference type="EMBL" id="PLW76761.1"/>
    </source>
</evidence>
<keyword evidence="9 10" id="KW-0119">Carbohydrate metabolism</keyword>
<organism evidence="11 12">
    <name type="scientific">Cohaesibacter celericrescens</name>
    <dbReference type="NCBI Taxonomy" id="2067669"/>
    <lineage>
        <taxon>Bacteria</taxon>
        <taxon>Pseudomonadati</taxon>
        <taxon>Pseudomonadota</taxon>
        <taxon>Alphaproteobacteria</taxon>
        <taxon>Hyphomicrobiales</taxon>
        <taxon>Cohaesibacteraceae</taxon>
    </lineage>
</organism>
<dbReference type="Gene3D" id="1.10.150.240">
    <property type="entry name" value="Putative phosphatase, domain 2"/>
    <property type="match status" value="1"/>
</dbReference>
<name>A0A2N5XQH3_9HYPH</name>
<dbReference type="SUPFAM" id="SSF56784">
    <property type="entry name" value="HAD-like"/>
    <property type="match status" value="1"/>
</dbReference>
<dbReference type="SFLD" id="SFLDG01129">
    <property type="entry name" value="C1.5:_HAD__Beta-PGM__Phosphata"/>
    <property type="match status" value="1"/>
</dbReference>
<dbReference type="PANTHER" id="PTHR43434">
    <property type="entry name" value="PHOSPHOGLYCOLATE PHOSPHATASE"/>
    <property type="match status" value="1"/>
</dbReference>
<dbReference type="SFLD" id="SFLDG01135">
    <property type="entry name" value="C1.5.6:_HAD__Beta-PGM__Phospha"/>
    <property type="match status" value="1"/>
</dbReference>
<dbReference type="InterPro" id="IPR006439">
    <property type="entry name" value="HAD-SF_hydro_IA"/>
</dbReference>
<dbReference type="Gene3D" id="3.40.50.1000">
    <property type="entry name" value="HAD superfamily/HAD-like"/>
    <property type="match status" value="1"/>
</dbReference>
<evidence type="ECO:0000256" key="10">
    <source>
        <dbReference type="HAMAP-Rule" id="MF_00495"/>
    </source>
</evidence>
<comment type="cofactor">
    <cofactor evidence="2 10">
        <name>Mg(2+)</name>
        <dbReference type="ChEBI" id="CHEBI:18420"/>
    </cofactor>
</comment>
<dbReference type="GO" id="GO:0005829">
    <property type="term" value="C:cytosol"/>
    <property type="evidence" value="ECO:0007669"/>
    <property type="project" value="TreeGrafter"/>
</dbReference>